<accession>A0A0F9GJ74</accession>
<gene>
    <name evidence="1" type="ORF">LCGC14_2114460</name>
</gene>
<sequence>MDPEEPGYEAHCIGIETGLRMAMQKPEYARLLLTQLDKEMAVNGVDKGRVAAEDAIEIVVLEKPVAKGDS</sequence>
<dbReference type="EMBL" id="LAZR01026194">
    <property type="protein sequence ID" value="KKL69490.1"/>
    <property type="molecule type" value="Genomic_DNA"/>
</dbReference>
<protein>
    <submittedName>
        <fullName evidence="1">Uncharacterized protein</fullName>
    </submittedName>
</protein>
<dbReference type="AlphaFoldDB" id="A0A0F9GJ74"/>
<comment type="caution">
    <text evidence="1">The sequence shown here is derived from an EMBL/GenBank/DDBJ whole genome shotgun (WGS) entry which is preliminary data.</text>
</comment>
<evidence type="ECO:0000313" key="1">
    <source>
        <dbReference type="EMBL" id="KKL69490.1"/>
    </source>
</evidence>
<reference evidence="1" key="1">
    <citation type="journal article" date="2015" name="Nature">
        <title>Complex archaea that bridge the gap between prokaryotes and eukaryotes.</title>
        <authorList>
            <person name="Spang A."/>
            <person name="Saw J.H."/>
            <person name="Jorgensen S.L."/>
            <person name="Zaremba-Niedzwiedzka K."/>
            <person name="Martijn J."/>
            <person name="Lind A.E."/>
            <person name="van Eijk R."/>
            <person name="Schleper C."/>
            <person name="Guy L."/>
            <person name="Ettema T.J."/>
        </authorList>
    </citation>
    <scope>NUCLEOTIDE SEQUENCE</scope>
</reference>
<organism evidence="1">
    <name type="scientific">marine sediment metagenome</name>
    <dbReference type="NCBI Taxonomy" id="412755"/>
    <lineage>
        <taxon>unclassified sequences</taxon>
        <taxon>metagenomes</taxon>
        <taxon>ecological metagenomes</taxon>
    </lineage>
</organism>
<proteinExistence type="predicted"/>
<name>A0A0F9GJ74_9ZZZZ</name>